<dbReference type="AlphaFoldDB" id="A0A9W7ARS1"/>
<dbReference type="OrthoDB" id="205398at2759"/>
<name>A0A9W7ARS1_9STRA</name>
<sequence>MHLKNTCDLTTLLEDSFSYISLHSPSLTFPSFVSLFTSLDLAFKVAGPDGSLSFHVNSYMVHDNDRNADLDGGVPGKLRVLYDCRDIVVSTQVGKGVRMAATPPRFETSELGSDPVITVPTPPSSYSAPFDYFLCRRYGELEMSARRWMAAMMWYRAGEYNALRSRAAGDGDARPGVDKHAQAACLRMMGEHWWARKCWEDGRLRYPSDQHIKVELDRIMAYSSTSGSAPAGVPTVPPAEAVRPNYIYLSSSPLLSASTCSSIIEKAEEHCLAHGWTTARHHAVPTTDVPVSSVPSLLPWFNGTLYPLLAAFVAGNFGAEGLVVHDAFVVKYDAREGSKGAVELPWHFDESTFSFTLALNEGFEGGGTEFRRGGIVNPGVGKIVGFRGDKCWHWP</sequence>
<keyword evidence="2" id="KW-1185">Reference proteome</keyword>
<comment type="caution">
    <text evidence="1">The sequence shown here is derived from an EMBL/GenBank/DDBJ whole genome shotgun (WGS) entry which is preliminary data.</text>
</comment>
<accession>A0A9W7ARS1</accession>
<reference evidence="1" key="1">
    <citation type="submission" date="2022-07" db="EMBL/GenBank/DDBJ databases">
        <title>Genome analysis of Parmales, a sister group of diatoms, reveals the evolutionary specialization of diatoms from phago-mixotrophs to photoautotrophs.</title>
        <authorList>
            <person name="Ban H."/>
            <person name="Sato S."/>
            <person name="Yoshikawa S."/>
            <person name="Kazumasa Y."/>
            <person name="Nakamura Y."/>
            <person name="Ichinomiya M."/>
            <person name="Saitoh K."/>
            <person name="Sato N."/>
            <person name="Blanc-Mathieu R."/>
            <person name="Endo H."/>
            <person name="Kuwata A."/>
            <person name="Ogata H."/>
        </authorList>
    </citation>
    <scope>NUCLEOTIDE SEQUENCE</scope>
</reference>
<evidence type="ECO:0008006" key="3">
    <source>
        <dbReference type="Google" id="ProtNLM"/>
    </source>
</evidence>
<protein>
    <recommendedName>
        <fullName evidence="3">Prolyl 4-hydroxylase alpha subunit domain-containing protein</fullName>
    </recommendedName>
</protein>
<evidence type="ECO:0000313" key="1">
    <source>
        <dbReference type="EMBL" id="GMH74820.1"/>
    </source>
</evidence>
<evidence type="ECO:0000313" key="2">
    <source>
        <dbReference type="Proteomes" id="UP001165082"/>
    </source>
</evidence>
<gene>
    <name evidence="1" type="ORF">TrRE_jg9399</name>
</gene>
<proteinExistence type="predicted"/>
<organism evidence="1 2">
    <name type="scientific">Triparma retinervis</name>
    <dbReference type="NCBI Taxonomy" id="2557542"/>
    <lineage>
        <taxon>Eukaryota</taxon>
        <taxon>Sar</taxon>
        <taxon>Stramenopiles</taxon>
        <taxon>Ochrophyta</taxon>
        <taxon>Bolidophyceae</taxon>
        <taxon>Parmales</taxon>
        <taxon>Triparmaceae</taxon>
        <taxon>Triparma</taxon>
    </lineage>
</organism>
<dbReference type="Proteomes" id="UP001165082">
    <property type="component" value="Unassembled WGS sequence"/>
</dbReference>
<dbReference type="EMBL" id="BRXZ01001593">
    <property type="protein sequence ID" value="GMH74820.1"/>
    <property type="molecule type" value="Genomic_DNA"/>
</dbReference>